<evidence type="ECO:0000256" key="5">
    <source>
        <dbReference type="ARBA" id="ARBA00022803"/>
    </source>
</evidence>
<dbReference type="GO" id="GO:0045842">
    <property type="term" value="P:positive regulation of mitotic metaphase/anaphase transition"/>
    <property type="evidence" value="ECO:0007669"/>
    <property type="project" value="TreeGrafter"/>
</dbReference>
<dbReference type="Gene3D" id="1.25.40.10">
    <property type="entry name" value="Tetratricopeptide repeat domain"/>
    <property type="match status" value="2"/>
</dbReference>
<sequence length="468" mass="53257">MVKCAHAWASMASKTSEDVPSLGQVKAALLRSYLECTERGLQYSANWAIELASGIEDDAEVAGAPEAPSRSPQLQAELCQYYYAQSLHRLGEYRRAAHALASCQSPEAFFLRCYSLYLAGEKQKEDERVDAIGPDEERRMENEELLSLKRELAERAGAKTLDSYGYYLYGVVLRELSCKKDAREAQMMSLSLQPLFWGAWSELASLCDSREMLYGLSLPYHWLKDFFLAAASLNLSLLDDALSYYTNLSLVGFLSSSYITAQLALAHYHKKDYVSACGLFGDLRRNDPQRLTDLDVFSHMLFVMEKLQELTQLTQEVIKIDMYRAETCSVLGNFYSLRGNHDKAIAYFRRAIRLNPGDHSAWILLGHEYLEKKNSCMALEAYSRGIAANKQDLRGYYGMGHVYEMLEMPHYALYYYKQAHRLRASDPRVLLAMGLCYEDLARWEESKKCLKRAIAMKDPEGTAIIRLA</sequence>
<evidence type="ECO:0000256" key="7">
    <source>
        <dbReference type="PROSITE-ProRule" id="PRU00339"/>
    </source>
</evidence>
<dbReference type="InterPro" id="IPR019734">
    <property type="entry name" value="TPR_rpt"/>
</dbReference>
<evidence type="ECO:0000259" key="8">
    <source>
        <dbReference type="Pfam" id="PF04049"/>
    </source>
</evidence>
<keyword evidence="10" id="KW-1185">Reference proteome</keyword>
<dbReference type="InterPro" id="IPR007192">
    <property type="entry name" value="APC8"/>
</dbReference>
<dbReference type="Pfam" id="PF00515">
    <property type="entry name" value="TPR_1"/>
    <property type="match status" value="1"/>
</dbReference>
<protein>
    <submittedName>
        <fullName evidence="9">Cell division cycle protein 23 homolog</fullName>
    </submittedName>
</protein>
<keyword evidence="4" id="KW-0833">Ubl conjugation pathway</keyword>
<organism evidence="9 10">
    <name type="scientific">Geodia barretti</name>
    <name type="common">Barrett's horny sponge</name>
    <dbReference type="NCBI Taxonomy" id="519541"/>
    <lineage>
        <taxon>Eukaryota</taxon>
        <taxon>Metazoa</taxon>
        <taxon>Porifera</taxon>
        <taxon>Demospongiae</taxon>
        <taxon>Heteroscleromorpha</taxon>
        <taxon>Tetractinellida</taxon>
        <taxon>Astrophorina</taxon>
        <taxon>Geodiidae</taxon>
        <taxon>Geodia</taxon>
    </lineage>
</organism>
<feature type="repeat" description="TPR" evidence="7">
    <location>
        <begin position="359"/>
        <end position="392"/>
    </location>
</feature>
<dbReference type="PANTHER" id="PTHR12558">
    <property type="entry name" value="CELL DIVISION CYCLE 16,23,27"/>
    <property type="match status" value="1"/>
</dbReference>
<dbReference type="Pfam" id="PF13181">
    <property type="entry name" value="TPR_8"/>
    <property type="match status" value="1"/>
</dbReference>
<feature type="domain" description="Cdc23" evidence="8">
    <location>
        <begin position="24"/>
        <end position="264"/>
    </location>
</feature>
<evidence type="ECO:0000256" key="2">
    <source>
        <dbReference type="ARBA" id="ARBA00022737"/>
    </source>
</evidence>
<keyword evidence="1 9" id="KW-0132">Cell division</keyword>
<dbReference type="GO" id="GO:0031145">
    <property type="term" value="P:anaphase-promoting complex-dependent catabolic process"/>
    <property type="evidence" value="ECO:0007669"/>
    <property type="project" value="TreeGrafter"/>
</dbReference>
<keyword evidence="2" id="KW-0677">Repeat</keyword>
<dbReference type="SUPFAM" id="SSF48452">
    <property type="entry name" value="TPR-like"/>
    <property type="match status" value="2"/>
</dbReference>
<proteinExistence type="predicted"/>
<evidence type="ECO:0000256" key="4">
    <source>
        <dbReference type="ARBA" id="ARBA00022786"/>
    </source>
</evidence>
<accession>A0AA35W9L4</accession>
<dbReference type="SMART" id="SM00028">
    <property type="entry name" value="TPR"/>
    <property type="match status" value="4"/>
</dbReference>
<evidence type="ECO:0000256" key="3">
    <source>
        <dbReference type="ARBA" id="ARBA00022776"/>
    </source>
</evidence>
<evidence type="ECO:0000256" key="6">
    <source>
        <dbReference type="ARBA" id="ARBA00023306"/>
    </source>
</evidence>
<dbReference type="Proteomes" id="UP001174909">
    <property type="component" value="Unassembled WGS sequence"/>
</dbReference>
<dbReference type="Pfam" id="PF04049">
    <property type="entry name" value="ANAPC8"/>
    <property type="match status" value="1"/>
</dbReference>
<name>A0AA35W9L4_GEOBA</name>
<dbReference type="PANTHER" id="PTHR12558:SF10">
    <property type="entry name" value="CELL DIVISION CYCLE PROTEIN 23 HOMOLOG"/>
    <property type="match status" value="1"/>
</dbReference>
<feature type="non-terminal residue" evidence="9">
    <location>
        <position position="468"/>
    </location>
</feature>
<dbReference type="PROSITE" id="PS50293">
    <property type="entry name" value="TPR_REGION"/>
    <property type="match status" value="1"/>
</dbReference>
<dbReference type="GO" id="GO:0005680">
    <property type="term" value="C:anaphase-promoting complex"/>
    <property type="evidence" value="ECO:0007669"/>
    <property type="project" value="InterPro"/>
</dbReference>
<evidence type="ECO:0000313" key="10">
    <source>
        <dbReference type="Proteomes" id="UP001174909"/>
    </source>
</evidence>
<dbReference type="PROSITE" id="PS50005">
    <property type="entry name" value="TPR"/>
    <property type="match status" value="2"/>
</dbReference>
<dbReference type="EMBL" id="CASHTH010000924">
    <property type="protein sequence ID" value="CAI8009131.1"/>
    <property type="molecule type" value="Genomic_DNA"/>
</dbReference>
<dbReference type="GO" id="GO:0051301">
    <property type="term" value="P:cell division"/>
    <property type="evidence" value="ECO:0007669"/>
    <property type="project" value="UniProtKB-KW"/>
</dbReference>
<keyword evidence="3" id="KW-0498">Mitosis</keyword>
<reference evidence="9" key="1">
    <citation type="submission" date="2023-03" db="EMBL/GenBank/DDBJ databases">
        <authorList>
            <person name="Steffen K."/>
            <person name="Cardenas P."/>
        </authorList>
    </citation>
    <scope>NUCLEOTIDE SEQUENCE</scope>
</reference>
<gene>
    <name evidence="9" type="ORF">GBAR_LOCUS6182</name>
</gene>
<dbReference type="InterPro" id="IPR011990">
    <property type="entry name" value="TPR-like_helical_dom_sf"/>
</dbReference>
<comment type="caution">
    <text evidence="9">The sequence shown here is derived from an EMBL/GenBank/DDBJ whole genome shotgun (WGS) entry which is preliminary data.</text>
</comment>
<dbReference type="GO" id="GO:0016567">
    <property type="term" value="P:protein ubiquitination"/>
    <property type="evidence" value="ECO:0007669"/>
    <property type="project" value="TreeGrafter"/>
</dbReference>
<evidence type="ECO:0000313" key="9">
    <source>
        <dbReference type="EMBL" id="CAI8009131.1"/>
    </source>
</evidence>
<dbReference type="AlphaFoldDB" id="A0AA35W9L4"/>
<evidence type="ECO:0000256" key="1">
    <source>
        <dbReference type="ARBA" id="ARBA00022618"/>
    </source>
</evidence>
<keyword evidence="5 7" id="KW-0802">TPR repeat</keyword>
<keyword evidence="6" id="KW-0131">Cell cycle</keyword>
<feature type="repeat" description="TPR" evidence="7">
    <location>
        <begin position="325"/>
        <end position="358"/>
    </location>
</feature>